<feature type="compositionally biased region" description="Low complexity" evidence="2">
    <location>
        <begin position="201"/>
        <end position="210"/>
    </location>
</feature>
<feature type="coiled-coil region" evidence="1">
    <location>
        <begin position="288"/>
        <end position="322"/>
    </location>
</feature>
<feature type="region of interest" description="Disordered" evidence="2">
    <location>
        <begin position="95"/>
        <end position="127"/>
    </location>
</feature>
<evidence type="ECO:0000256" key="2">
    <source>
        <dbReference type="SAM" id="MobiDB-lite"/>
    </source>
</evidence>
<feature type="compositionally biased region" description="Low complexity" evidence="2">
    <location>
        <begin position="480"/>
        <end position="489"/>
    </location>
</feature>
<dbReference type="VEuPathDB" id="AmoebaDB:ACA1_210390"/>
<feature type="compositionally biased region" description="Low complexity" evidence="2">
    <location>
        <begin position="49"/>
        <end position="63"/>
    </location>
</feature>
<dbReference type="KEGG" id="acan:ACA1_210390"/>
<dbReference type="RefSeq" id="XP_004336990.1">
    <property type="nucleotide sequence ID" value="XM_004336942.1"/>
</dbReference>
<evidence type="ECO:0000313" key="4">
    <source>
        <dbReference type="Proteomes" id="UP000011083"/>
    </source>
</evidence>
<sequence length="489" mass="55623">MDPSHQLAFGQNADAHNAAWNQRPALEMVGSDELKNLERVLMMNWSTMQQPQPTQPQPQQQQPQPQPQPPTSLSDSLQLNPYLLQMMQVQAAQQQSSVQTIPVHQSPPQPRHAAQRSANGGASNDQQQQAFQPVIQYPFVPFWTACPLPFSPLAYPQIIMPPSAMAPQQIGPQLLRPINWQQMPMPNFQAPHQRSQPPTPQSTSTASSTPLHTPLLPQSTPGTPAYPMMGGSEKKSEYEEKLERYREKRMKRKWSRMPDQRLSQAAQNRSRDENGKFTCDDKVAVISSYEASQKADYLQKQLDELKEQLSRSQFESKLLREKLVHTERELGVLRSNQPTPKAIPDDMYQRQVVAHAQMPQACQGDLFACAEDGIIYSPFKGGNAILAPFKEKVDFSQKKQDLRPINSPFLQVGKDTFLSSIFDTSRMDMRGSGEGSDGEREYEDQERRLEREFERVTQEQWIEEFLELETPQDGEEMNYSDDGSYYSSG</sequence>
<feature type="compositionally biased region" description="Polar residues" evidence="2">
    <location>
        <begin position="184"/>
        <end position="194"/>
    </location>
</feature>
<feature type="region of interest" description="Disordered" evidence="2">
    <location>
        <begin position="184"/>
        <end position="275"/>
    </location>
</feature>
<feature type="region of interest" description="Disordered" evidence="2">
    <location>
        <begin position="48"/>
        <end position="76"/>
    </location>
</feature>
<feature type="region of interest" description="Disordered" evidence="2">
    <location>
        <begin position="427"/>
        <end position="450"/>
    </location>
</feature>
<dbReference type="Proteomes" id="UP000011083">
    <property type="component" value="Unassembled WGS sequence"/>
</dbReference>
<accession>L8GPY5</accession>
<feature type="compositionally biased region" description="Basic and acidic residues" evidence="2">
    <location>
        <begin position="232"/>
        <end position="246"/>
    </location>
</feature>
<reference evidence="3 4" key="1">
    <citation type="journal article" date="2013" name="Genome Biol.">
        <title>Genome of Acanthamoeba castellanii highlights extensive lateral gene transfer and early evolution of tyrosine kinase signaling.</title>
        <authorList>
            <person name="Clarke M."/>
            <person name="Lohan A.J."/>
            <person name="Liu B."/>
            <person name="Lagkouvardos I."/>
            <person name="Roy S."/>
            <person name="Zafar N."/>
            <person name="Bertelli C."/>
            <person name="Schilde C."/>
            <person name="Kianianmomeni A."/>
            <person name="Burglin T.R."/>
            <person name="Frech C."/>
            <person name="Turcotte B."/>
            <person name="Kopec K.O."/>
            <person name="Synnott J.M."/>
            <person name="Choo C."/>
            <person name="Paponov I."/>
            <person name="Finkler A."/>
            <person name="Soon Heng Tan C."/>
            <person name="Hutchins A.P."/>
            <person name="Weinmeier T."/>
            <person name="Rattei T."/>
            <person name="Chu J.S."/>
            <person name="Gimenez G."/>
            <person name="Irimia M."/>
            <person name="Rigden D.J."/>
            <person name="Fitzpatrick D.A."/>
            <person name="Lorenzo-Morales J."/>
            <person name="Bateman A."/>
            <person name="Chiu C.H."/>
            <person name="Tang P."/>
            <person name="Hegemann P."/>
            <person name="Fromm H."/>
            <person name="Raoult D."/>
            <person name="Greub G."/>
            <person name="Miranda-Saavedra D."/>
            <person name="Chen N."/>
            <person name="Nash P."/>
            <person name="Ginger M.L."/>
            <person name="Horn M."/>
            <person name="Schaap P."/>
            <person name="Caler L."/>
            <person name="Loftus B."/>
        </authorList>
    </citation>
    <scope>NUCLEOTIDE SEQUENCE [LARGE SCALE GENOMIC DNA]</scope>
    <source>
        <strain evidence="3 4">Neff</strain>
    </source>
</reference>
<feature type="region of interest" description="Disordered" evidence="2">
    <location>
        <begin position="467"/>
        <end position="489"/>
    </location>
</feature>
<protein>
    <submittedName>
        <fullName evidence="3">Uncharacterized protein</fullName>
    </submittedName>
</protein>
<dbReference type="EMBL" id="KB008036">
    <property type="protein sequence ID" value="ELR14977.1"/>
    <property type="molecule type" value="Genomic_DNA"/>
</dbReference>
<organism evidence="3 4">
    <name type="scientific">Acanthamoeba castellanii (strain ATCC 30010 / Neff)</name>
    <dbReference type="NCBI Taxonomy" id="1257118"/>
    <lineage>
        <taxon>Eukaryota</taxon>
        <taxon>Amoebozoa</taxon>
        <taxon>Discosea</taxon>
        <taxon>Longamoebia</taxon>
        <taxon>Centramoebida</taxon>
        <taxon>Acanthamoebidae</taxon>
        <taxon>Acanthamoeba</taxon>
    </lineage>
</organism>
<evidence type="ECO:0000313" key="3">
    <source>
        <dbReference type="EMBL" id="ELR14977.1"/>
    </source>
</evidence>
<feature type="compositionally biased region" description="Polar residues" evidence="2">
    <location>
        <begin position="116"/>
        <end position="127"/>
    </location>
</feature>
<dbReference type="GeneID" id="14915600"/>
<name>L8GPY5_ACACF</name>
<dbReference type="AlphaFoldDB" id="L8GPY5"/>
<feature type="compositionally biased region" description="Acidic residues" evidence="2">
    <location>
        <begin position="467"/>
        <end position="479"/>
    </location>
</feature>
<proteinExistence type="predicted"/>
<keyword evidence="4" id="KW-1185">Reference proteome</keyword>
<evidence type="ECO:0000256" key="1">
    <source>
        <dbReference type="SAM" id="Coils"/>
    </source>
</evidence>
<gene>
    <name evidence="3" type="ORF">ACA1_210390</name>
</gene>
<keyword evidence="1" id="KW-0175">Coiled coil</keyword>